<feature type="compositionally biased region" description="Polar residues" evidence="1">
    <location>
        <begin position="79"/>
        <end position="93"/>
    </location>
</feature>
<gene>
    <name evidence="2" type="ORF">L3Y34_015660</name>
    <name evidence="3" type="ORF">L5515_001737</name>
</gene>
<dbReference type="Proteomes" id="UP000827892">
    <property type="component" value="Chromosome I"/>
</dbReference>
<evidence type="ECO:0000313" key="2">
    <source>
        <dbReference type="EMBL" id="ULU12550.1"/>
    </source>
</evidence>
<feature type="compositionally biased region" description="Polar residues" evidence="1">
    <location>
        <begin position="21"/>
        <end position="32"/>
    </location>
</feature>
<reference evidence="3 5" key="1">
    <citation type="submission" date="2022-04" db="EMBL/GenBank/DDBJ databases">
        <title>Chromosome-level reference genomes for two strains of Caenorhabditis briggsae: an improved platform for comparative genomics.</title>
        <authorList>
            <person name="Stevens L."/>
            <person name="Andersen E."/>
        </authorList>
    </citation>
    <scope>NUCLEOTIDE SEQUENCE [LARGE SCALE GENOMIC DNA]</scope>
    <source>
        <strain evidence="3">VX34</strain>
        <tissue evidence="3">Whole-organism</tissue>
    </source>
</reference>
<evidence type="ECO:0000313" key="4">
    <source>
        <dbReference type="Proteomes" id="UP000827892"/>
    </source>
</evidence>
<dbReference type="AlphaFoldDB" id="A0AAE9DUZ0"/>
<evidence type="ECO:0000313" key="3">
    <source>
        <dbReference type="EMBL" id="UMM13496.1"/>
    </source>
</evidence>
<reference evidence="2 4" key="2">
    <citation type="submission" date="2022-05" db="EMBL/GenBank/DDBJ databases">
        <title>Chromosome-level reference genomes for two strains of Caenorhabditis briggsae: an improved platform for comparative genomics.</title>
        <authorList>
            <person name="Stevens L."/>
            <person name="Andersen E.C."/>
        </authorList>
    </citation>
    <scope>NUCLEOTIDE SEQUENCE [LARGE SCALE GENOMIC DNA]</scope>
    <source>
        <strain evidence="2">QX1410_ONT</strain>
        <tissue evidence="2">Whole-organism</tissue>
    </source>
</reference>
<evidence type="ECO:0000313" key="5">
    <source>
        <dbReference type="Proteomes" id="UP000829354"/>
    </source>
</evidence>
<feature type="region of interest" description="Disordered" evidence="1">
    <location>
        <begin position="1"/>
        <end position="105"/>
    </location>
</feature>
<sequence length="105" mass="10957">MKSLKGSKEKGKPLKLKASQEKTAINISSPANSKETTKGKPKKPSSTDVKPLKSSPTNTAKGGSKEPLTPTKNLKRPSAETTPISKSSPNSPVGSKETAAKKKTA</sequence>
<name>A0AAE9DUZ0_CAEBR</name>
<evidence type="ECO:0000256" key="1">
    <source>
        <dbReference type="SAM" id="MobiDB-lite"/>
    </source>
</evidence>
<dbReference type="EMBL" id="CP092620">
    <property type="protein sequence ID" value="UMM13496.1"/>
    <property type="molecule type" value="Genomic_DNA"/>
</dbReference>
<proteinExistence type="predicted"/>
<feature type="compositionally biased region" description="Basic and acidic residues" evidence="1">
    <location>
        <begin position="1"/>
        <end position="12"/>
    </location>
</feature>
<accession>A0AAE9DUZ0</accession>
<keyword evidence="5" id="KW-1185">Reference proteome</keyword>
<organism evidence="2 4">
    <name type="scientific">Caenorhabditis briggsae</name>
    <dbReference type="NCBI Taxonomy" id="6238"/>
    <lineage>
        <taxon>Eukaryota</taxon>
        <taxon>Metazoa</taxon>
        <taxon>Ecdysozoa</taxon>
        <taxon>Nematoda</taxon>
        <taxon>Chromadorea</taxon>
        <taxon>Rhabditida</taxon>
        <taxon>Rhabditina</taxon>
        <taxon>Rhabditomorpha</taxon>
        <taxon>Rhabditoidea</taxon>
        <taxon>Rhabditidae</taxon>
        <taxon>Peloderinae</taxon>
        <taxon>Caenorhabditis</taxon>
    </lineage>
</organism>
<protein>
    <submittedName>
        <fullName evidence="2">Uncharacterized protein</fullName>
    </submittedName>
</protein>
<dbReference type="EMBL" id="CP090891">
    <property type="protein sequence ID" value="ULU12550.1"/>
    <property type="molecule type" value="Genomic_DNA"/>
</dbReference>
<dbReference type="Proteomes" id="UP000829354">
    <property type="component" value="Chromosome I"/>
</dbReference>